<accession>A0A367RNR0</accession>
<dbReference type="Gene3D" id="3.10.129.10">
    <property type="entry name" value="Hotdog Thioesterase"/>
    <property type="match status" value="1"/>
</dbReference>
<comment type="caution">
    <text evidence="1">The sequence shown here is derived from an EMBL/GenBank/DDBJ whole genome shotgun (WGS) entry which is preliminary data.</text>
</comment>
<name>A0A367RNR0_9NOSO</name>
<proteinExistence type="predicted"/>
<dbReference type="Pfam" id="PF13279">
    <property type="entry name" value="4HBT_2"/>
    <property type="match status" value="1"/>
</dbReference>
<sequence>MNFEAVNLKLQVRPNDLDSLGHVNNATVLEYLEAGRWSWLEHHNLFRGRRIIPVVARIEVNYSREILPGEVNIATKLKDMEENYHYQVIFHQFVEIFKNGTTKVAADALVKVAFIDSIERSLRTLQDFLDENKQQDG</sequence>
<gene>
    <name evidence="1" type="ORF">A6770_14350</name>
</gene>
<organism evidence="1 2">
    <name type="scientific">Nostoc minutum NIES-26</name>
    <dbReference type="NCBI Taxonomy" id="1844469"/>
    <lineage>
        <taxon>Bacteria</taxon>
        <taxon>Bacillati</taxon>
        <taxon>Cyanobacteriota</taxon>
        <taxon>Cyanophyceae</taxon>
        <taxon>Nostocales</taxon>
        <taxon>Nostocaceae</taxon>
        <taxon>Nostoc</taxon>
    </lineage>
</organism>
<dbReference type="EMBL" id="LXQD01000120">
    <property type="protein sequence ID" value="RCJ37313.1"/>
    <property type="molecule type" value="Genomic_DNA"/>
</dbReference>
<keyword evidence="2" id="KW-1185">Reference proteome</keyword>
<protein>
    <submittedName>
        <fullName evidence="1">4-hydroxybenzoyl-CoA thioesterase</fullName>
    </submittedName>
</protein>
<dbReference type="Proteomes" id="UP000252107">
    <property type="component" value="Unassembled WGS sequence"/>
</dbReference>
<dbReference type="AlphaFoldDB" id="A0A367RNR0"/>
<dbReference type="SUPFAM" id="SSF54637">
    <property type="entry name" value="Thioesterase/thiol ester dehydrase-isomerase"/>
    <property type="match status" value="1"/>
</dbReference>
<dbReference type="InterPro" id="IPR029069">
    <property type="entry name" value="HotDog_dom_sf"/>
</dbReference>
<evidence type="ECO:0000313" key="2">
    <source>
        <dbReference type="Proteomes" id="UP000252107"/>
    </source>
</evidence>
<evidence type="ECO:0000313" key="1">
    <source>
        <dbReference type="EMBL" id="RCJ37313.1"/>
    </source>
</evidence>
<dbReference type="CDD" id="cd00586">
    <property type="entry name" value="4HBT"/>
    <property type="match status" value="1"/>
</dbReference>
<reference evidence="1" key="1">
    <citation type="submission" date="2016-04" db="EMBL/GenBank/DDBJ databases">
        <authorList>
            <person name="Tabuchi Yagui T.R."/>
        </authorList>
    </citation>
    <scope>NUCLEOTIDE SEQUENCE [LARGE SCALE GENOMIC DNA]</scope>
    <source>
        <strain evidence="1">NIES-26</strain>
    </source>
</reference>